<organism evidence="10 11">
    <name type="scientific">Oikopleura dioica</name>
    <name type="common">Tunicate</name>
    <dbReference type="NCBI Taxonomy" id="34765"/>
    <lineage>
        <taxon>Eukaryota</taxon>
        <taxon>Metazoa</taxon>
        <taxon>Chordata</taxon>
        <taxon>Tunicata</taxon>
        <taxon>Appendicularia</taxon>
        <taxon>Copelata</taxon>
        <taxon>Oikopleuridae</taxon>
        <taxon>Oikopleura</taxon>
    </lineage>
</organism>
<keyword evidence="9" id="KW-0119">Carbohydrate metabolism</keyword>
<keyword evidence="7" id="KW-0472">Membrane</keyword>
<evidence type="ECO:0000256" key="9">
    <source>
        <dbReference type="RuleBase" id="RU364020"/>
    </source>
</evidence>
<evidence type="ECO:0000256" key="2">
    <source>
        <dbReference type="ARBA" id="ARBA00006339"/>
    </source>
</evidence>
<keyword evidence="4" id="KW-0812">Transmembrane</keyword>
<evidence type="ECO:0000256" key="6">
    <source>
        <dbReference type="ARBA" id="ARBA00023034"/>
    </source>
</evidence>
<dbReference type="EMBL" id="OU015569">
    <property type="protein sequence ID" value="CAG5097402.1"/>
    <property type="molecule type" value="Genomic_DNA"/>
</dbReference>
<dbReference type="EC" id="2.8.2.-" evidence="9"/>
<name>A0ABN7SBN2_OIKDI</name>
<keyword evidence="6 9" id="KW-0333">Golgi apparatus</keyword>
<comment type="subcellular location">
    <subcellularLocation>
        <location evidence="1 9">Golgi apparatus membrane</location>
        <topology evidence="1 9">Single-pass type II membrane protein</topology>
    </subcellularLocation>
</comment>
<evidence type="ECO:0000256" key="1">
    <source>
        <dbReference type="ARBA" id="ARBA00004323"/>
    </source>
</evidence>
<protein>
    <recommendedName>
        <fullName evidence="9">Carbohydrate sulfotransferase</fullName>
        <ecNumber evidence="9">2.8.2.-</ecNumber>
    </recommendedName>
</protein>
<evidence type="ECO:0000256" key="5">
    <source>
        <dbReference type="ARBA" id="ARBA00022989"/>
    </source>
</evidence>
<proteinExistence type="inferred from homology"/>
<gene>
    <name evidence="10" type="ORF">OKIOD_LOCUS6619</name>
</gene>
<keyword evidence="3 9" id="KW-0808">Transferase</keyword>
<evidence type="ECO:0000256" key="7">
    <source>
        <dbReference type="ARBA" id="ARBA00023136"/>
    </source>
</evidence>
<dbReference type="Proteomes" id="UP001158576">
    <property type="component" value="Chromosome XSR"/>
</dbReference>
<dbReference type="PANTHER" id="PTHR12137">
    <property type="entry name" value="CARBOHYDRATE SULFOTRANSFERASE"/>
    <property type="match status" value="1"/>
</dbReference>
<evidence type="ECO:0000313" key="10">
    <source>
        <dbReference type="EMBL" id="CAG5097402.1"/>
    </source>
</evidence>
<evidence type="ECO:0000256" key="3">
    <source>
        <dbReference type="ARBA" id="ARBA00022679"/>
    </source>
</evidence>
<dbReference type="InterPro" id="IPR005331">
    <property type="entry name" value="Sulfotransferase"/>
</dbReference>
<dbReference type="PANTHER" id="PTHR12137:SF54">
    <property type="entry name" value="CARBOHYDRATE SULFOTRANSFERASE"/>
    <property type="match status" value="1"/>
</dbReference>
<evidence type="ECO:0000313" key="11">
    <source>
        <dbReference type="Proteomes" id="UP001158576"/>
    </source>
</evidence>
<keyword evidence="9" id="KW-0735">Signal-anchor</keyword>
<comment type="similarity">
    <text evidence="2 9">Belongs to the sulfotransferase 2 family.</text>
</comment>
<keyword evidence="8 9" id="KW-0325">Glycoprotein</keyword>
<evidence type="ECO:0000256" key="8">
    <source>
        <dbReference type="ARBA" id="ARBA00023180"/>
    </source>
</evidence>
<dbReference type="InterPro" id="IPR018011">
    <property type="entry name" value="Carb_sulfotrans_8-10"/>
</dbReference>
<evidence type="ECO:0000256" key="4">
    <source>
        <dbReference type="ARBA" id="ARBA00022692"/>
    </source>
</evidence>
<keyword evidence="5" id="KW-1133">Transmembrane helix</keyword>
<reference evidence="10 11" key="1">
    <citation type="submission" date="2021-04" db="EMBL/GenBank/DDBJ databases">
        <authorList>
            <person name="Bliznina A."/>
        </authorList>
    </citation>
    <scope>NUCLEOTIDE SEQUENCE [LARGE SCALE GENOMIC DNA]</scope>
</reference>
<accession>A0ABN7SBN2</accession>
<dbReference type="Pfam" id="PF03567">
    <property type="entry name" value="Sulfotransfer_2"/>
    <property type="match status" value="1"/>
</dbReference>
<sequence>MYSNPIKEEQEVIDFAEKLPVRRGDGLLVSTAATRFLVVRHPFARLHAVWKALFSTVTDDGEKMFHKYSIGRYVHSQEDDELITFPDFCEFVADDSQARSVCDPCSNPFDFVAKFETLTDDANWLLERAGSNLTFPHHQEDTEQWRSAWQKVVSNKKQASQKLHQLYYWDFRLFGYNTEV</sequence>
<keyword evidence="11" id="KW-1185">Reference proteome</keyword>